<dbReference type="FunFam" id="4.10.400.10:FF:000002">
    <property type="entry name" value="Low-density lipoprotein receptor-related protein 1"/>
    <property type="match status" value="1"/>
</dbReference>
<comment type="subcellular location">
    <subcellularLocation>
        <location evidence="1">Membrane</location>
        <topology evidence="1">Single-pass membrane protein</topology>
    </subcellularLocation>
</comment>
<dbReference type="OMA" id="DEINCHK"/>
<comment type="caution">
    <text evidence="10">Lacks conserved residue(s) required for the propagation of feature annotation.</text>
</comment>
<organism evidence="13 14">
    <name type="scientific">Orchesella cincta</name>
    <name type="common">Springtail</name>
    <name type="synonym">Podura cincta</name>
    <dbReference type="NCBI Taxonomy" id="48709"/>
    <lineage>
        <taxon>Eukaryota</taxon>
        <taxon>Metazoa</taxon>
        <taxon>Ecdysozoa</taxon>
        <taxon>Arthropoda</taxon>
        <taxon>Hexapoda</taxon>
        <taxon>Collembola</taxon>
        <taxon>Entomobryomorpha</taxon>
        <taxon>Entomobryoidea</taxon>
        <taxon>Orchesellidae</taxon>
        <taxon>Orchesellinae</taxon>
        <taxon>Orchesella</taxon>
    </lineage>
</organism>
<reference evidence="13 14" key="1">
    <citation type="journal article" date="2016" name="Genome Biol. Evol.">
        <title>Gene Family Evolution Reflects Adaptation to Soil Environmental Stressors in the Genome of the Collembolan Orchesella cincta.</title>
        <authorList>
            <person name="Faddeeva-Vakhrusheva A."/>
            <person name="Derks M.F."/>
            <person name="Anvar S.Y."/>
            <person name="Agamennone V."/>
            <person name="Suring W."/>
            <person name="Smit S."/>
            <person name="van Straalen N.M."/>
            <person name="Roelofs D."/>
        </authorList>
    </citation>
    <scope>NUCLEOTIDE SEQUENCE [LARGE SCALE GENOMIC DNA]</scope>
    <source>
        <tissue evidence="13">Mixed pool</tissue>
    </source>
</reference>
<evidence type="ECO:0000256" key="12">
    <source>
        <dbReference type="SAM" id="SignalP"/>
    </source>
</evidence>
<feature type="disulfide bond" evidence="10">
    <location>
        <begin position="89"/>
        <end position="104"/>
    </location>
</feature>
<keyword evidence="3 12" id="KW-0732">Signal</keyword>
<keyword evidence="7 10" id="KW-1015">Disulfide bond</keyword>
<dbReference type="SMART" id="SM00192">
    <property type="entry name" value="LDLa"/>
    <property type="match status" value="3"/>
</dbReference>
<evidence type="ECO:0000256" key="11">
    <source>
        <dbReference type="SAM" id="MobiDB-lite"/>
    </source>
</evidence>
<keyword evidence="6" id="KW-0472">Membrane</keyword>
<dbReference type="InterPro" id="IPR023415">
    <property type="entry name" value="LDLR_class-A_CS"/>
</dbReference>
<keyword evidence="2" id="KW-0812">Transmembrane</keyword>
<gene>
    <name evidence="13" type="ORF">Ocin01_14813</name>
</gene>
<comment type="caution">
    <text evidence="13">The sequence shown here is derived from an EMBL/GenBank/DDBJ whole genome shotgun (WGS) entry which is preliminary data.</text>
</comment>
<dbReference type="InterPro" id="IPR051221">
    <property type="entry name" value="LDLR-related"/>
</dbReference>
<dbReference type="PROSITE" id="PS01209">
    <property type="entry name" value="LDLRA_1"/>
    <property type="match status" value="2"/>
</dbReference>
<evidence type="ECO:0000256" key="6">
    <source>
        <dbReference type="ARBA" id="ARBA00023136"/>
    </source>
</evidence>
<evidence type="ECO:0000256" key="7">
    <source>
        <dbReference type="ARBA" id="ARBA00023157"/>
    </source>
</evidence>
<evidence type="ECO:0000256" key="3">
    <source>
        <dbReference type="ARBA" id="ARBA00022729"/>
    </source>
</evidence>
<keyword evidence="13" id="KW-0449">Lipoprotein</keyword>
<evidence type="ECO:0000256" key="4">
    <source>
        <dbReference type="ARBA" id="ARBA00022737"/>
    </source>
</evidence>
<evidence type="ECO:0000313" key="13">
    <source>
        <dbReference type="EMBL" id="ODM91869.1"/>
    </source>
</evidence>
<evidence type="ECO:0000256" key="10">
    <source>
        <dbReference type="PROSITE-ProRule" id="PRU00124"/>
    </source>
</evidence>
<dbReference type="PANTHER" id="PTHR22722:SF14">
    <property type="entry name" value="MEGALIN, ISOFORM A"/>
    <property type="match status" value="1"/>
</dbReference>
<dbReference type="PANTHER" id="PTHR22722">
    <property type="entry name" value="LOW-DENSITY LIPOPROTEIN RECEPTOR-RELATED PROTEIN 2-RELATED"/>
    <property type="match status" value="1"/>
</dbReference>
<evidence type="ECO:0000256" key="5">
    <source>
        <dbReference type="ARBA" id="ARBA00022989"/>
    </source>
</evidence>
<dbReference type="GO" id="GO:0042562">
    <property type="term" value="F:hormone binding"/>
    <property type="evidence" value="ECO:0007669"/>
    <property type="project" value="TreeGrafter"/>
</dbReference>
<feature type="region of interest" description="Disordered" evidence="11">
    <location>
        <begin position="136"/>
        <end position="165"/>
    </location>
</feature>
<dbReference type="SUPFAM" id="SSF57424">
    <property type="entry name" value="LDL receptor-like module"/>
    <property type="match status" value="3"/>
</dbReference>
<dbReference type="InterPro" id="IPR002172">
    <property type="entry name" value="LDrepeatLR_classA_rpt"/>
</dbReference>
<keyword evidence="5" id="KW-1133">Transmembrane helix</keyword>
<feature type="disulfide bond" evidence="10">
    <location>
        <begin position="130"/>
        <end position="145"/>
    </location>
</feature>
<evidence type="ECO:0000256" key="1">
    <source>
        <dbReference type="ARBA" id="ARBA00004167"/>
    </source>
</evidence>
<evidence type="ECO:0000313" key="14">
    <source>
        <dbReference type="Proteomes" id="UP000094527"/>
    </source>
</evidence>
<dbReference type="Proteomes" id="UP000094527">
    <property type="component" value="Unassembled WGS sequence"/>
</dbReference>
<evidence type="ECO:0000256" key="9">
    <source>
        <dbReference type="ARBA" id="ARBA00023180"/>
    </source>
</evidence>
<keyword evidence="4" id="KW-0677">Repeat</keyword>
<feature type="compositionally biased region" description="Basic and acidic residues" evidence="11">
    <location>
        <begin position="136"/>
        <end position="146"/>
    </location>
</feature>
<keyword evidence="14" id="KW-1185">Reference proteome</keyword>
<dbReference type="PRINTS" id="PR00261">
    <property type="entry name" value="LDLRECEPTOR"/>
</dbReference>
<keyword evidence="9" id="KW-0325">Glycoprotein</keyword>
<name>A0A1D2MFW7_ORCCI</name>
<dbReference type="EMBL" id="LJIJ01001392">
    <property type="protein sequence ID" value="ODM91869.1"/>
    <property type="molecule type" value="Genomic_DNA"/>
</dbReference>
<dbReference type="AlphaFoldDB" id="A0A1D2MFW7"/>
<dbReference type="OrthoDB" id="9990982at2759"/>
<proteinExistence type="predicted"/>
<dbReference type="InterPro" id="IPR036055">
    <property type="entry name" value="LDL_receptor-like_sf"/>
</dbReference>
<dbReference type="Pfam" id="PF00057">
    <property type="entry name" value="Ldl_recept_a"/>
    <property type="match status" value="3"/>
</dbReference>
<feature type="chain" id="PRO_5008903953" evidence="12">
    <location>
        <begin position="20"/>
        <end position="165"/>
    </location>
</feature>
<dbReference type="GO" id="GO:0016324">
    <property type="term" value="C:apical plasma membrane"/>
    <property type="evidence" value="ECO:0007669"/>
    <property type="project" value="TreeGrafter"/>
</dbReference>
<dbReference type="GO" id="GO:0006898">
    <property type="term" value="P:receptor-mediated endocytosis"/>
    <property type="evidence" value="ECO:0007669"/>
    <property type="project" value="TreeGrafter"/>
</dbReference>
<dbReference type="PROSITE" id="PS50068">
    <property type="entry name" value="LDLRA_2"/>
    <property type="match status" value="3"/>
</dbReference>
<evidence type="ECO:0000256" key="8">
    <source>
        <dbReference type="ARBA" id="ARBA00023170"/>
    </source>
</evidence>
<dbReference type="GO" id="GO:0043235">
    <property type="term" value="C:receptor complex"/>
    <property type="evidence" value="ECO:0007669"/>
    <property type="project" value="TreeGrafter"/>
</dbReference>
<protein>
    <submittedName>
        <fullName evidence="13">Low-density lipoprotein receptor-related protein 1</fullName>
    </submittedName>
</protein>
<dbReference type="Gene3D" id="4.10.400.10">
    <property type="entry name" value="Low-density Lipoprotein Receptor"/>
    <property type="match status" value="3"/>
</dbReference>
<dbReference type="CDD" id="cd00112">
    <property type="entry name" value="LDLa"/>
    <property type="match status" value="3"/>
</dbReference>
<evidence type="ECO:0000256" key="2">
    <source>
        <dbReference type="ARBA" id="ARBA00022692"/>
    </source>
</evidence>
<sequence>MKAFLVILGLCAVLGFSYSQECAGNEFLCEDGKFCIPNSWVCDGDPDCDDESDENQNCATTVPTGPTTSPCPGFTCLNSGRCIIAEWVCDGDNDCGDSSDEQNCDDVTTTQCPGFICEETGRCIPNQWFCDGHEDCPSGQDERDCPTENPVKPSRKQQRKRPARW</sequence>
<accession>A0A1D2MFW7</accession>
<dbReference type="STRING" id="48709.A0A1D2MFW7"/>
<feature type="compositionally biased region" description="Basic residues" evidence="11">
    <location>
        <begin position="153"/>
        <end position="165"/>
    </location>
</feature>
<keyword evidence="8 13" id="KW-0675">Receptor</keyword>
<feature type="signal peptide" evidence="12">
    <location>
        <begin position="1"/>
        <end position="19"/>
    </location>
</feature>